<sequence length="345" mass="37364">MILLRHGDTALSLDPSVGNIPHWQVGARHPLHVAPWRDEAEVQDDPAIPLVNKRLAGDFLCMPFGRDDVAGDPPHGHPANSPWQVIRQDIAEAHLRLSVPVRGATVDKLIRITGPVLYQTHRVEGGTRAVSFAHHPMTRMAEGGRMSFSPKRAALTDPVAQYEGRNLWALNQIQPDPILRCEDGSDWDLGTYPAGHAVEDFCLLVEARGARIGWTVVMRNAEDDMLVVLKDARMMPVTMLWVSNGGRDFSPWNGRHTGVLGIEDGCAAGGTGLAAALADNRLTAMGVPTALPLGGSQMIRHAMIALPRPPGWAEVRDITIAKGQITLTEAGGAQIVVPFDDGFFP</sequence>
<dbReference type="SUPFAM" id="SSF74650">
    <property type="entry name" value="Galactose mutarotase-like"/>
    <property type="match status" value="1"/>
</dbReference>
<dbReference type="InterPro" id="IPR011013">
    <property type="entry name" value="Gal_mutarotase_sf_dom"/>
</dbReference>
<dbReference type="GO" id="GO:0005975">
    <property type="term" value="P:carbohydrate metabolic process"/>
    <property type="evidence" value="ECO:0007669"/>
    <property type="project" value="InterPro"/>
</dbReference>
<accession>A0A316GN82</accession>
<comment type="caution">
    <text evidence="1">The sequence shown here is derived from an EMBL/GenBank/DDBJ whole genome shotgun (WGS) entry which is preliminary data.</text>
</comment>
<dbReference type="GO" id="GO:0003824">
    <property type="term" value="F:catalytic activity"/>
    <property type="evidence" value="ECO:0007669"/>
    <property type="project" value="InterPro"/>
</dbReference>
<dbReference type="OrthoDB" id="7335506at2"/>
<keyword evidence="2" id="KW-1185">Reference proteome</keyword>
<dbReference type="EMBL" id="QGGW01000001">
    <property type="protein sequence ID" value="PWK62495.1"/>
    <property type="molecule type" value="Genomic_DNA"/>
</dbReference>
<evidence type="ECO:0000313" key="1">
    <source>
        <dbReference type="EMBL" id="PWK62495.1"/>
    </source>
</evidence>
<reference evidence="1 2" key="1">
    <citation type="submission" date="2018-05" db="EMBL/GenBank/DDBJ databases">
        <title>Genomic Encyclopedia of Type Strains, Phase IV (KMG-IV): sequencing the most valuable type-strain genomes for metagenomic binning, comparative biology and taxonomic classification.</title>
        <authorList>
            <person name="Goeker M."/>
        </authorList>
    </citation>
    <scope>NUCLEOTIDE SEQUENCE [LARGE SCALE GENOMIC DNA]</scope>
    <source>
        <strain evidence="1 2">DSM 16097</strain>
    </source>
</reference>
<dbReference type="GO" id="GO:0030246">
    <property type="term" value="F:carbohydrate binding"/>
    <property type="evidence" value="ECO:0007669"/>
    <property type="project" value="InterPro"/>
</dbReference>
<evidence type="ECO:0000313" key="2">
    <source>
        <dbReference type="Proteomes" id="UP000245708"/>
    </source>
</evidence>
<gene>
    <name evidence="1" type="ORF">C7455_101522</name>
</gene>
<dbReference type="RefSeq" id="WP_109665085.1">
    <property type="nucleotide sequence ID" value="NZ_QGGW01000001.1"/>
</dbReference>
<dbReference type="AlphaFoldDB" id="A0A316GN82"/>
<name>A0A316GN82_9RHOB</name>
<protein>
    <submittedName>
        <fullName evidence="1">Uncharacterized protein</fullName>
    </submittedName>
</protein>
<organism evidence="1 2">
    <name type="scientific">Roseicyclus mahoneyensis</name>
    <dbReference type="NCBI Taxonomy" id="164332"/>
    <lineage>
        <taxon>Bacteria</taxon>
        <taxon>Pseudomonadati</taxon>
        <taxon>Pseudomonadota</taxon>
        <taxon>Alphaproteobacteria</taxon>
        <taxon>Rhodobacterales</taxon>
        <taxon>Roseobacteraceae</taxon>
        <taxon>Roseicyclus</taxon>
    </lineage>
</organism>
<dbReference type="Proteomes" id="UP000245708">
    <property type="component" value="Unassembled WGS sequence"/>
</dbReference>
<proteinExistence type="predicted"/>